<evidence type="ECO:0000259" key="4">
    <source>
        <dbReference type="PROSITE" id="PS50011"/>
    </source>
</evidence>
<keyword evidence="2" id="KW-0175">Coiled coil</keyword>
<dbReference type="SUPFAM" id="SSF56112">
    <property type="entry name" value="Protein kinase-like (PK-like)"/>
    <property type="match status" value="1"/>
</dbReference>
<feature type="compositionally biased region" description="Polar residues" evidence="3">
    <location>
        <begin position="459"/>
        <end position="484"/>
    </location>
</feature>
<evidence type="ECO:0000256" key="2">
    <source>
        <dbReference type="SAM" id="Coils"/>
    </source>
</evidence>
<feature type="compositionally biased region" description="Low complexity" evidence="3">
    <location>
        <begin position="489"/>
        <end position="503"/>
    </location>
</feature>
<feature type="domain" description="Protein kinase" evidence="4">
    <location>
        <begin position="40"/>
        <end position="302"/>
    </location>
</feature>
<dbReference type="InterPro" id="IPR047173">
    <property type="entry name" value="STRAD_A/B-like"/>
</dbReference>
<comment type="similarity">
    <text evidence="1">Belongs to the protein kinase superfamily. STE Ser/Thr protein kinase family. STE20 subfamily.</text>
</comment>
<dbReference type="GO" id="GO:1902554">
    <property type="term" value="C:serine/threonine protein kinase complex"/>
    <property type="evidence" value="ECO:0007669"/>
    <property type="project" value="TreeGrafter"/>
</dbReference>
<name>A0A1Y1VJ35_9FUNG</name>
<dbReference type="InterPro" id="IPR011009">
    <property type="entry name" value="Kinase-like_dom_sf"/>
</dbReference>
<dbReference type="GO" id="GO:0043539">
    <property type="term" value="F:protein serine/threonine kinase activator activity"/>
    <property type="evidence" value="ECO:0007669"/>
    <property type="project" value="InterPro"/>
</dbReference>
<evidence type="ECO:0000313" key="6">
    <source>
        <dbReference type="Proteomes" id="UP000193719"/>
    </source>
</evidence>
<dbReference type="PROSITE" id="PS50011">
    <property type="entry name" value="PROTEIN_KINASE_DOM"/>
    <property type="match status" value="1"/>
</dbReference>
<reference evidence="5 6" key="1">
    <citation type="submission" date="2016-08" db="EMBL/GenBank/DDBJ databases">
        <title>Genomes of anaerobic fungi encode conserved fungal cellulosomes for biomass hydrolysis.</title>
        <authorList>
            <consortium name="DOE Joint Genome Institute"/>
            <person name="Haitjema C.H."/>
            <person name="Gilmore S.P."/>
            <person name="Henske J.K."/>
            <person name="Solomon K.V."/>
            <person name="De Groot R."/>
            <person name="Kuo A."/>
            <person name="Mondo S.J."/>
            <person name="Salamov A.A."/>
            <person name="Labutti K."/>
            <person name="Zhao Z."/>
            <person name="Chiniquy J."/>
            <person name="Barry K."/>
            <person name="Brewer H.M."/>
            <person name="Purvine S.O."/>
            <person name="Wright A.T."/>
            <person name="Boxma B."/>
            <person name="Van Alen T."/>
            <person name="Hackstein J.H."/>
            <person name="Baker S.E."/>
            <person name="Grigoriev I.V."/>
            <person name="O'Malley M.A."/>
        </authorList>
    </citation>
    <scope>NUCLEOTIDE SEQUENCE [LARGE SCALE GENOMIC DNA]</scope>
    <source>
        <strain evidence="6">finn</strain>
    </source>
</reference>
<dbReference type="Gene3D" id="3.30.200.20">
    <property type="entry name" value="Phosphorylase Kinase, domain 1"/>
    <property type="match status" value="1"/>
</dbReference>
<dbReference type="PANTHER" id="PTHR48014:SF21">
    <property type="entry name" value="SERINE_THREONINE-PROTEIN KINASE FRAY2"/>
    <property type="match status" value="1"/>
</dbReference>
<dbReference type="InterPro" id="IPR008266">
    <property type="entry name" value="Tyr_kinase_AS"/>
</dbReference>
<sequence length="747" mass="84288">METSKIGTLNTQNNEENDLFAKKNVFITTTKYSTDIAQYELISPIGGVDDISYLYLALYIPTNEFVALKYTDLTISVDFALIQELENTIVNTHLLKHPNILPYYTDFIENDRLWTVTYPMKAGACSTILKDYFPDGFSEMMASSILKEVLKAVYYLHSNNLVHNDIRASNILLDFNGDVKLTGYHQLSSLVVGGKLKKSIFTPIGDNHEWVAPEIIAQNTSHNHKSDIYSIGITALELVYNKTPFDEWPSAKILLSKIMYAIPMIKSEKRLSKNFWSFVSACIRKDPKERPDVIELLEMPFIKKAKSIHYIESILKKSGIINKHTAAIESMMQNMAEITEKARQAQCLNNERTKAYNEELKRQQIMAIFSSNYSFNIDGLETTEGNEMIEDKMDAEHSNSIGVMVDLEGDSSIDVDSRLQNQSYQTSKTDRISMHTSNSIISQNQQQSLFQSNNQQLVYTNPNSRTIPNSKSQTSSLKYISSHSLIKPGLQGQNQSGSHSSQQIKQSRLVGSKSNSMIMSKSEDSRSRILNSKSNSILMNNKNENESRSRMTRMNSKQSSISVISNSQIAFSKQGSQKIVGSEVFELVRDVSVTREKNSSYNIIKDNSGQHLIKEEDEEEVKALNNFINNSPVYVNYQISQPNIISKVPPLEPESKINNHSTPLLKEENGKPTNKKKMNKNTEGNRSSILAIGNRLSGIMVNSNSDIDNTRMKKSVSFTVSKNESVKEVNNDSINYDSMILKTSVLK</sequence>
<keyword evidence="5" id="KW-0808">Transferase</keyword>
<dbReference type="PROSITE" id="PS00109">
    <property type="entry name" value="PROTEIN_KINASE_TYR"/>
    <property type="match status" value="1"/>
</dbReference>
<comment type="caution">
    <text evidence="5">The sequence shown here is derived from an EMBL/GenBank/DDBJ whole genome shotgun (WGS) entry which is preliminary data.</text>
</comment>
<proteinExistence type="inferred from homology"/>
<keyword evidence="6" id="KW-1185">Reference proteome</keyword>
<dbReference type="Proteomes" id="UP000193719">
    <property type="component" value="Unassembled WGS sequence"/>
</dbReference>
<dbReference type="Gene3D" id="1.10.510.10">
    <property type="entry name" value="Transferase(Phosphotransferase) domain 1"/>
    <property type="match status" value="1"/>
</dbReference>
<dbReference type="OrthoDB" id="248923at2759"/>
<dbReference type="PANTHER" id="PTHR48014">
    <property type="entry name" value="SERINE/THREONINE-PROTEIN KINASE FRAY2"/>
    <property type="match status" value="1"/>
</dbReference>
<protein>
    <submittedName>
        <fullName evidence="5">Kinase-like protein</fullName>
    </submittedName>
</protein>
<organism evidence="5 6">
    <name type="scientific">Piromyces finnis</name>
    <dbReference type="NCBI Taxonomy" id="1754191"/>
    <lineage>
        <taxon>Eukaryota</taxon>
        <taxon>Fungi</taxon>
        <taxon>Fungi incertae sedis</taxon>
        <taxon>Chytridiomycota</taxon>
        <taxon>Chytridiomycota incertae sedis</taxon>
        <taxon>Neocallimastigomycetes</taxon>
        <taxon>Neocallimastigales</taxon>
        <taxon>Neocallimastigaceae</taxon>
        <taxon>Piromyces</taxon>
    </lineage>
</organism>
<keyword evidence="5" id="KW-0418">Kinase</keyword>
<dbReference type="GO" id="GO:0006611">
    <property type="term" value="P:protein export from nucleus"/>
    <property type="evidence" value="ECO:0007669"/>
    <property type="project" value="TreeGrafter"/>
</dbReference>
<dbReference type="InterPro" id="IPR000719">
    <property type="entry name" value="Prot_kinase_dom"/>
</dbReference>
<dbReference type="GO" id="GO:0004672">
    <property type="term" value="F:protein kinase activity"/>
    <property type="evidence" value="ECO:0007669"/>
    <property type="project" value="InterPro"/>
</dbReference>
<evidence type="ECO:0000313" key="5">
    <source>
        <dbReference type="EMBL" id="ORX56657.1"/>
    </source>
</evidence>
<dbReference type="Pfam" id="PF00069">
    <property type="entry name" value="Pkinase"/>
    <property type="match status" value="1"/>
</dbReference>
<accession>A0A1Y1VJ35</accession>
<dbReference type="STRING" id="1754191.A0A1Y1VJ35"/>
<feature type="region of interest" description="Disordered" evidence="3">
    <location>
        <begin position="655"/>
        <end position="684"/>
    </location>
</feature>
<reference evidence="5 6" key="2">
    <citation type="submission" date="2016-08" db="EMBL/GenBank/DDBJ databases">
        <title>Pervasive Adenine N6-methylation of Active Genes in Fungi.</title>
        <authorList>
            <consortium name="DOE Joint Genome Institute"/>
            <person name="Mondo S.J."/>
            <person name="Dannebaum R.O."/>
            <person name="Kuo R.C."/>
            <person name="Labutti K."/>
            <person name="Haridas S."/>
            <person name="Kuo A."/>
            <person name="Salamov A."/>
            <person name="Ahrendt S.R."/>
            <person name="Lipzen A."/>
            <person name="Sullivan W."/>
            <person name="Andreopoulos W.B."/>
            <person name="Clum A."/>
            <person name="Lindquist E."/>
            <person name="Daum C."/>
            <person name="Ramamoorthy G.K."/>
            <person name="Gryganskyi A."/>
            <person name="Culley D."/>
            <person name="Magnuson J.K."/>
            <person name="James T.Y."/>
            <person name="O'Malley M.A."/>
            <person name="Stajich J.E."/>
            <person name="Spatafora J.W."/>
            <person name="Visel A."/>
            <person name="Grigoriev I.V."/>
        </authorList>
    </citation>
    <scope>NUCLEOTIDE SEQUENCE [LARGE SCALE GENOMIC DNA]</scope>
    <source>
        <strain evidence="6">finn</strain>
    </source>
</reference>
<gene>
    <name evidence="5" type="ORF">BCR36DRAFT_320249</name>
</gene>
<evidence type="ECO:0000256" key="3">
    <source>
        <dbReference type="SAM" id="MobiDB-lite"/>
    </source>
</evidence>
<evidence type="ECO:0000256" key="1">
    <source>
        <dbReference type="ARBA" id="ARBA00008874"/>
    </source>
</evidence>
<feature type="region of interest" description="Disordered" evidence="3">
    <location>
        <begin position="459"/>
        <end position="527"/>
    </location>
</feature>
<dbReference type="AlphaFoldDB" id="A0A1Y1VJ35"/>
<dbReference type="EMBL" id="MCFH01000007">
    <property type="protein sequence ID" value="ORX56657.1"/>
    <property type="molecule type" value="Genomic_DNA"/>
</dbReference>
<feature type="coiled-coil region" evidence="2">
    <location>
        <begin position="321"/>
        <end position="348"/>
    </location>
</feature>
<dbReference type="GO" id="GO:0005524">
    <property type="term" value="F:ATP binding"/>
    <property type="evidence" value="ECO:0007669"/>
    <property type="project" value="InterPro"/>
</dbReference>